<sequence>MGNPLVKNLVLPINEHITYTVDFGGNVYSHKPSGIKLLSKYKHKARGDKLYEGVRAGSKTYLVHRLMIAAKLGRMLKPSEQVNHINGNTQDNRMCNLELVTHAQNVQHAVANNLYCSGEAWHKARSKN</sequence>
<organism evidence="2 3">
    <name type="scientific">Vibrio phage VCO139</name>
    <dbReference type="NCBI Taxonomy" id="1283073"/>
    <lineage>
        <taxon>Viruses</taxon>
        <taxon>Duplodnaviria</taxon>
        <taxon>Heunggongvirae</taxon>
        <taxon>Uroviricota</taxon>
        <taxon>Caudoviricetes</taxon>
        <taxon>Schitoviridae</taxon>
        <taxon>Pacinivirus</taxon>
        <taxon>Pacinivirus VCO139</taxon>
    </lineage>
</organism>
<evidence type="ECO:0000313" key="3">
    <source>
        <dbReference type="Proteomes" id="UP000014321"/>
    </source>
</evidence>
<keyword evidence="2" id="KW-0255">Endonuclease</keyword>
<evidence type="ECO:0000313" key="2">
    <source>
        <dbReference type="EMBL" id="AGI61864.1"/>
    </source>
</evidence>
<protein>
    <submittedName>
        <fullName evidence="2">Putative HNH homing endonuclease</fullName>
    </submittedName>
</protein>
<dbReference type="Pfam" id="PF13392">
    <property type="entry name" value="HNH_3"/>
    <property type="match status" value="1"/>
</dbReference>
<keyword evidence="2" id="KW-0540">Nuclease</keyword>
<dbReference type="InterPro" id="IPR003615">
    <property type="entry name" value="HNH_nuc"/>
</dbReference>
<dbReference type="SUPFAM" id="SSF54060">
    <property type="entry name" value="His-Me finger endonucleases"/>
    <property type="match status" value="1"/>
</dbReference>
<dbReference type="Gene3D" id="3.90.75.20">
    <property type="match status" value="1"/>
</dbReference>
<reference evidence="2 3" key="1">
    <citation type="journal article" date="2013" name="Virol. J.">
        <title>Whole genome sequencing and comparative genomic analyses of two Vibrio cholerae O139 Bengal-specific Podoviruses to other N4-like phages reveal extensive genetic diversity.</title>
        <authorList>
            <person name="Fouts D.E."/>
            <person name="Klumpp J."/>
            <person name="Bishop-Lilly K.A."/>
            <person name="Rajavel M."/>
            <person name="Willner K.M."/>
            <person name="Butani A."/>
            <person name="Henry M."/>
            <person name="Biswas B."/>
            <person name="Li M."/>
            <person name="Albert M.J."/>
            <person name="Loessner M.J."/>
            <person name="Calendar R."/>
            <person name="Sozhamannan S."/>
        </authorList>
    </citation>
    <scope>NUCLEOTIDE SEQUENCE [LARGE SCALE GENOMIC DNA]</scope>
</reference>
<name>R9R4E6_9CAUD</name>
<keyword evidence="2" id="KW-0378">Hydrolase</keyword>
<feature type="domain" description="HNH nuclease" evidence="1">
    <location>
        <begin position="61"/>
        <end position="106"/>
    </location>
</feature>
<evidence type="ECO:0000259" key="1">
    <source>
        <dbReference type="Pfam" id="PF13392"/>
    </source>
</evidence>
<accession>R9R4E6</accession>
<dbReference type="GO" id="GO:0004519">
    <property type="term" value="F:endonuclease activity"/>
    <property type="evidence" value="ECO:0007669"/>
    <property type="project" value="UniProtKB-KW"/>
</dbReference>
<dbReference type="InterPro" id="IPR044925">
    <property type="entry name" value="His-Me_finger_sf"/>
</dbReference>
<keyword evidence="3" id="KW-1185">Reference proteome</keyword>
<gene>
    <name evidence="2" type="ORF">VCO139_0034</name>
</gene>
<dbReference type="Proteomes" id="UP000014321">
    <property type="component" value="Segment"/>
</dbReference>
<proteinExistence type="predicted"/>
<dbReference type="EMBL" id="KC438283">
    <property type="protein sequence ID" value="AGI61864.1"/>
    <property type="molecule type" value="Genomic_DNA"/>
</dbReference>